<keyword evidence="4" id="KW-1185">Reference proteome</keyword>
<dbReference type="CDD" id="cd03789">
    <property type="entry name" value="GT9_LPS_heptosyltransferase"/>
    <property type="match status" value="1"/>
</dbReference>
<organism evidence="3 4">
    <name type="scientific">Rubrobacter xylanophilus</name>
    <dbReference type="NCBI Taxonomy" id="49319"/>
    <lineage>
        <taxon>Bacteria</taxon>
        <taxon>Bacillati</taxon>
        <taxon>Actinomycetota</taxon>
        <taxon>Rubrobacteria</taxon>
        <taxon>Rubrobacterales</taxon>
        <taxon>Rubrobacteraceae</taxon>
        <taxon>Rubrobacter</taxon>
    </lineage>
</organism>
<dbReference type="AlphaFoldDB" id="A0A510HMF1"/>
<name>A0A510HMF1_9ACTN</name>
<evidence type="ECO:0000313" key="4">
    <source>
        <dbReference type="Proteomes" id="UP000318065"/>
    </source>
</evidence>
<evidence type="ECO:0000256" key="1">
    <source>
        <dbReference type="ARBA" id="ARBA00022676"/>
    </source>
</evidence>
<dbReference type="GO" id="GO:0009244">
    <property type="term" value="P:lipopolysaccharide core region biosynthetic process"/>
    <property type="evidence" value="ECO:0007669"/>
    <property type="project" value="TreeGrafter"/>
</dbReference>
<keyword evidence="1" id="KW-0328">Glycosyltransferase</keyword>
<evidence type="ECO:0000313" key="3">
    <source>
        <dbReference type="EMBL" id="BBL81199.1"/>
    </source>
</evidence>
<gene>
    <name evidence="3" type="ORF">RxyAA322_30530</name>
</gene>
<reference evidence="3" key="1">
    <citation type="journal article" date="2019" name="Microbiol. Resour. Announc.">
        <title>Complete Genome Sequence of Rubrobacter xylanophilus Strain AA3-22, Isolated from Arima Onsen in Japan.</title>
        <authorList>
            <person name="Tomariguchi N."/>
            <person name="Miyazaki K."/>
        </authorList>
    </citation>
    <scope>NUCLEOTIDE SEQUENCE [LARGE SCALE GENOMIC DNA]</scope>
    <source>
        <strain evidence="3">AA3-22</strain>
    </source>
</reference>
<evidence type="ECO:0008006" key="5">
    <source>
        <dbReference type="Google" id="ProtNLM"/>
    </source>
</evidence>
<sequence length="342" mass="36042">MSPVGERPTLVALRALGLGDLLTAVPALRALRERFPEHRPVLAAPVPLAPLARLAAGFEVADAAPLAPLPGWLHGADVAVNLHGRGPQSHRVLLAARPRRALWFANPDVPQSAEGPRWRDEEHEVRRWCRLLAHYGILADPRRLEIPAPNLPVPPEARGATLIHPGASSPARRWPPERWAAIARAEREANRRVVITGGPGEEELGHRVAALAGLPAGAVHAGRTDLLQLAALVAAAGRVACGDTGVAHLATALSTPSVVLFGPTPPSRWGPPPGKPHHRVLWAGTTGDPHGGSPDPGLLRIGVAEVLEALDALPEKLHPACNLRAKSRAAAQRPVNHPSSGG</sequence>
<keyword evidence="2" id="KW-0808">Transferase</keyword>
<dbReference type="Pfam" id="PF01075">
    <property type="entry name" value="Glyco_transf_9"/>
    <property type="match status" value="1"/>
</dbReference>
<dbReference type="SUPFAM" id="SSF53756">
    <property type="entry name" value="UDP-Glycosyltransferase/glycogen phosphorylase"/>
    <property type="match status" value="1"/>
</dbReference>
<dbReference type="RefSeq" id="WP_143529121.1">
    <property type="nucleotide sequence ID" value="NZ_AP019791.1"/>
</dbReference>
<dbReference type="PANTHER" id="PTHR30160:SF1">
    <property type="entry name" value="LIPOPOLYSACCHARIDE 1,2-N-ACETYLGLUCOSAMINETRANSFERASE-RELATED"/>
    <property type="match status" value="1"/>
</dbReference>
<evidence type="ECO:0000256" key="2">
    <source>
        <dbReference type="ARBA" id="ARBA00022679"/>
    </source>
</evidence>
<dbReference type="OrthoDB" id="9807356at2"/>
<dbReference type="PANTHER" id="PTHR30160">
    <property type="entry name" value="TETRAACYLDISACCHARIDE 4'-KINASE-RELATED"/>
    <property type="match status" value="1"/>
</dbReference>
<dbReference type="InterPro" id="IPR002201">
    <property type="entry name" value="Glyco_trans_9"/>
</dbReference>
<dbReference type="GO" id="GO:0005829">
    <property type="term" value="C:cytosol"/>
    <property type="evidence" value="ECO:0007669"/>
    <property type="project" value="TreeGrafter"/>
</dbReference>
<dbReference type="Gene3D" id="3.40.50.2000">
    <property type="entry name" value="Glycogen Phosphorylase B"/>
    <property type="match status" value="1"/>
</dbReference>
<dbReference type="EMBL" id="AP019791">
    <property type="protein sequence ID" value="BBL81199.1"/>
    <property type="molecule type" value="Genomic_DNA"/>
</dbReference>
<dbReference type="Proteomes" id="UP000318065">
    <property type="component" value="Chromosome"/>
</dbReference>
<proteinExistence type="predicted"/>
<protein>
    <recommendedName>
        <fullName evidence="5">Glycosyl transferase, family 9</fullName>
    </recommendedName>
</protein>
<dbReference type="GO" id="GO:0008713">
    <property type="term" value="F:ADP-heptose-lipopolysaccharide heptosyltransferase activity"/>
    <property type="evidence" value="ECO:0007669"/>
    <property type="project" value="TreeGrafter"/>
</dbReference>
<accession>A0A510HMF1</accession>
<dbReference type="InterPro" id="IPR051199">
    <property type="entry name" value="LPS_LOS_Heptosyltrfase"/>
</dbReference>